<proteinExistence type="inferred from homology"/>
<dbReference type="InterPro" id="IPR008979">
    <property type="entry name" value="Galactose-bd-like_sf"/>
</dbReference>
<comment type="caution">
    <text evidence="4">The sequence shown here is derived from an EMBL/GenBank/DDBJ whole genome shotgun (WGS) entry which is preliminary data.</text>
</comment>
<dbReference type="Pfam" id="PF02837">
    <property type="entry name" value="Glyco_hydro_2_N"/>
    <property type="match status" value="1"/>
</dbReference>
<comment type="similarity">
    <text evidence="1">Belongs to the glycosyl hydrolase 2 family.</text>
</comment>
<evidence type="ECO:0000259" key="3">
    <source>
        <dbReference type="Pfam" id="PF02837"/>
    </source>
</evidence>
<dbReference type="Pfam" id="PF02836">
    <property type="entry name" value="Glyco_hydro_2_C"/>
    <property type="match status" value="1"/>
</dbReference>
<dbReference type="Proteomes" id="UP001174208">
    <property type="component" value="Unassembled WGS sequence"/>
</dbReference>
<dbReference type="SUPFAM" id="SSF51445">
    <property type="entry name" value="(Trans)glycosidases"/>
    <property type="match status" value="1"/>
</dbReference>
<dbReference type="Gene3D" id="3.20.20.80">
    <property type="entry name" value="Glycosidases"/>
    <property type="match status" value="1"/>
</dbReference>
<keyword evidence="4" id="KW-0378">Hydrolase</keyword>
<dbReference type="InterPro" id="IPR006103">
    <property type="entry name" value="Glyco_hydro_2_cat"/>
</dbReference>
<dbReference type="EMBL" id="JAROCF010000001">
    <property type="protein sequence ID" value="MDN4613081.1"/>
    <property type="molecule type" value="Genomic_DNA"/>
</dbReference>
<feature type="domain" description="Glycosyl hydrolases family 2 sugar binding" evidence="3">
    <location>
        <begin position="42"/>
        <end position="160"/>
    </location>
</feature>
<reference evidence="4" key="1">
    <citation type="submission" date="2023-06" db="EMBL/GenBank/DDBJ databases">
        <title>MT1 and MT2 Draft Genomes of Novel Species.</title>
        <authorList>
            <person name="Venkateswaran K."/>
        </authorList>
    </citation>
    <scope>NUCLEOTIDE SEQUENCE</scope>
    <source>
        <strain evidence="4">F6_8S_P_1B</strain>
    </source>
</reference>
<protein>
    <submittedName>
        <fullName evidence="4">Glycoside hydrolase family 2 TIM barrel-domain containing protein</fullName>
    </submittedName>
</protein>
<keyword evidence="5" id="KW-1185">Reference proteome</keyword>
<organism evidence="4 5">
    <name type="scientific">Leifsonia williamsii</name>
    <dbReference type="NCBI Taxonomy" id="3035919"/>
    <lineage>
        <taxon>Bacteria</taxon>
        <taxon>Bacillati</taxon>
        <taxon>Actinomycetota</taxon>
        <taxon>Actinomycetes</taxon>
        <taxon>Micrococcales</taxon>
        <taxon>Microbacteriaceae</taxon>
        <taxon>Leifsonia</taxon>
    </lineage>
</organism>
<dbReference type="RefSeq" id="WP_301209894.1">
    <property type="nucleotide sequence ID" value="NZ_JAROCF010000001.1"/>
</dbReference>
<name>A0ABT8K8E5_9MICO</name>
<accession>A0ABT8K8E5</accession>
<sequence length="622" mass="68455">MLSDDLALADALSDEAPRLPLASRLDGAHPRPQLVRAAWTDLSGPWGFAFDDEDRGQGEHWEREGTSADFGATIQVPCPFESPASGIGDTGFHPVVWYRRVLERDEVPAGERVLLHFGAVDFRCAVWVDGRLAGRHEGGSTPFSFDITDLIDGERATIVVRAEDDPADVSQPRGKQDWRRHPHSIWYHRTTGIWQPVWLEGVPAAHVEQLHWVADVPAGEVTATLRFSRALPAGSVLDIVVTREGERLAAAAVEVSGRRAEVPLRLAVQENGQAYEELLWSPSHPTLLDAEVRLRPAGGTAGAASGSASGADDRVASYFGLRSTAVAGGRFLLNDRPFYVRSVLNQGYWPESHSAAPSADALRAEAELILSLGFNATRLHQKYEDPRFLYWADRLGLLVWGEAPAAYAFTPEAVQRTVAEWTAILDRDRSHPSIVTWVPLNESWGVQHLAADPRMVSYSAGLVELTRAVDPTRPVISNDGWEHVRSDILSIHDYDHDAERVRERYASREQVLGSAFTLPGRRLIVGPEQRTDAPLMLTEFGGISYTENGPEDAWGYSAVSSPAELVERLDALVGAVVASPALAGYCYTQLADTGQETNGLVFEDRRPKAPLEELRRIFSRRP</sequence>
<dbReference type="PANTHER" id="PTHR42732">
    <property type="entry name" value="BETA-GALACTOSIDASE"/>
    <property type="match status" value="1"/>
</dbReference>
<dbReference type="InterPro" id="IPR017853">
    <property type="entry name" value="GH"/>
</dbReference>
<evidence type="ECO:0000256" key="1">
    <source>
        <dbReference type="ARBA" id="ARBA00007401"/>
    </source>
</evidence>
<dbReference type="InterPro" id="IPR006104">
    <property type="entry name" value="Glyco_hydro_2_N"/>
</dbReference>
<dbReference type="Gene3D" id="2.60.120.260">
    <property type="entry name" value="Galactose-binding domain-like"/>
    <property type="match status" value="1"/>
</dbReference>
<dbReference type="SUPFAM" id="SSF49785">
    <property type="entry name" value="Galactose-binding domain-like"/>
    <property type="match status" value="1"/>
</dbReference>
<gene>
    <name evidence="4" type="ORF">P5G50_01340</name>
</gene>
<evidence type="ECO:0000313" key="4">
    <source>
        <dbReference type="EMBL" id="MDN4613081.1"/>
    </source>
</evidence>
<feature type="domain" description="Glycoside hydrolase family 2 catalytic" evidence="2">
    <location>
        <begin position="325"/>
        <end position="489"/>
    </location>
</feature>
<evidence type="ECO:0000313" key="5">
    <source>
        <dbReference type="Proteomes" id="UP001174208"/>
    </source>
</evidence>
<dbReference type="GO" id="GO:0016787">
    <property type="term" value="F:hydrolase activity"/>
    <property type="evidence" value="ECO:0007669"/>
    <property type="project" value="UniProtKB-KW"/>
</dbReference>
<evidence type="ECO:0000259" key="2">
    <source>
        <dbReference type="Pfam" id="PF02836"/>
    </source>
</evidence>
<dbReference type="PANTHER" id="PTHR42732:SF3">
    <property type="entry name" value="HYDROLASE"/>
    <property type="match status" value="1"/>
</dbReference>
<dbReference type="InterPro" id="IPR051913">
    <property type="entry name" value="GH2_Domain-Containing"/>
</dbReference>